<dbReference type="GeneID" id="36405673"/>
<proteinExistence type="predicted"/>
<keyword evidence="1" id="KW-1133">Transmembrane helix</keyword>
<evidence type="ECO:0000256" key="1">
    <source>
        <dbReference type="SAM" id="Phobius"/>
    </source>
</evidence>
<dbReference type="RefSeq" id="XP_024576787.1">
    <property type="nucleotide sequence ID" value="XM_024726074.1"/>
</dbReference>
<protein>
    <submittedName>
        <fullName evidence="2">Uncharacterized protein</fullName>
    </submittedName>
</protein>
<sequence length="338" mass="38465">MDWKCIQKKGPSNQPDGLSALLNFRRNALSSMRGVSLSLLLLAVIALVNPRNSMSKLVAPNVQLNRALMAGSNDSQAKKSMRVVKKVGEDNNGEERGSFADIFRRIWEKICDFFAKIFRTRKSISNTDHQEMTAQDLEWFNYLNYKRASHVHQENPPKILTPHEIILTTLSKRKSKSPFDAIVQTPLELSPDAEAEVAALVKAGTRLDTRILLNGAGTVNESRLKDSTYNSLAKYIMIFELTADEYHGQDIYGVEKLLESKAVKEEELVSYILNETDIEGYAPLWKPILERLTAGLLTKWLKDKMPSLDVMDTLMAESEFRPTFKFWKMYDQLKKTSK</sequence>
<dbReference type="EMBL" id="CCYD01000482">
    <property type="protein sequence ID" value="CEG40418.1"/>
    <property type="molecule type" value="Genomic_DNA"/>
</dbReference>
<keyword evidence="3" id="KW-1185">Reference proteome</keyword>
<name>A0A0P1AI63_PLAHL</name>
<dbReference type="AlphaFoldDB" id="A0A0P1AI63"/>
<evidence type="ECO:0000313" key="2">
    <source>
        <dbReference type="EMBL" id="CEG40418.1"/>
    </source>
</evidence>
<reference evidence="3" key="1">
    <citation type="submission" date="2014-09" db="EMBL/GenBank/DDBJ databases">
        <authorList>
            <person name="Sharma Rahul"/>
            <person name="Thines Marco"/>
        </authorList>
    </citation>
    <scope>NUCLEOTIDE SEQUENCE [LARGE SCALE GENOMIC DNA]</scope>
</reference>
<evidence type="ECO:0000313" key="3">
    <source>
        <dbReference type="Proteomes" id="UP000054928"/>
    </source>
</evidence>
<dbReference type="Proteomes" id="UP000054928">
    <property type="component" value="Unassembled WGS sequence"/>
</dbReference>
<keyword evidence="1" id="KW-0812">Transmembrane</keyword>
<accession>A0A0P1AI63</accession>
<feature type="transmembrane region" description="Helical" evidence="1">
    <location>
        <begin position="28"/>
        <end position="48"/>
    </location>
</feature>
<organism evidence="2 3">
    <name type="scientific">Plasmopara halstedii</name>
    <name type="common">Downy mildew of sunflower</name>
    <dbReference type="NCBI Taxonomy" id="4781"/>
    <lineage>
        <taxon>Eukaryota</taxon>
        <taxon>Sar</taxon>
        <taxon>Stramenopiles</taxon>
        <taxon>Oomycota</taxon>
        <taxon>Peronosporomycetes</taxon>
        <taxon>Peronosporales</taxon>
        <taxon>Peronosporaceae</taxon>
        <taxon>Plasmopara</taxon>
    </lineage>
</organism>
<keyword evidence="1" id="KW-0472">Membrane</keyword>